<keyword evidence="2" id="KW-0677">Repeat</keyword>
<reference evidence="5" key="1">
    <citation type="journal article" date="2010" name="Nature">
        <title>The Amphimedon queenslandica genome and the evolution of animal complexity.</title>
        <authorList>
            <person name="Srivastava M."/>
            <person name="Simakov O."/>
            <person name="Chapman J."/>
            <person name="Fahey B."/>
            <person name="Gauthier M.E."/>
            <person name="Mitros T."/>
            <person name="Richards G.S."/>
            <person name="Conaco C."/>
            <person name="Dacre M."/>
            <person name="Hellsten U."/>
            <person name="Larroux C."/>
            <person name="Putnam N.H."/>
            <person name="Stanke M."/>
            <person name="Adamska M."/>
            <person name="Darling A."/>
            <person name="Degnan S.M."/>
            <person name="Oakley T.H."/>
            <person name="Plachetzki D.C."/>
            <person name="Zhai Y."/>
            <person name="Adamski M."/>
            <person name="Calcino A."/>
            <person name="Cummins S.F."/>
            <person name="Goodstein D.M."/>
            <person name="Harris C."/>
            <person name="Jackson D.J."/>
            <person name="Leys S.P."/>
            <person name="Shu S."/>
            <person name="Woodcroft B.J."/>
            <person name="Vervoort M."/>
            <person name="Kosik K.S."/>
            <person name="Manning G."/>
            <person name="Degnan B.M."/>
            <person name="Rokhsar D.S."/>
        </authorList>
    </citation>
    <scope>NUCLEOTIDE SEQUENCE [LARGE SCALE GENOMIC DNA]</scope>
</reference>
<keyword evidence="5" id="KW-1185">Reference proteome</keyword>
<evidence type="ECO:0000313" key="5">
    <source>
        <dbReference type="Proteomes" id="UP000007879"/>
    </source>
</evidence>
<dbReference type="EnsemblMetazoa" id="Aqu2.1.41567_001">
    <property type="protein sequence ID" value="Aqu2.1.41567_001"/>
    <property type="gene ID" value="Aqu2.1.41567"/>
</dbReference>
<gene>
    <name evidence="4" type="primary">109589061</name>
</gene>
<keyword evidence="1" id="KW-0880">Kelch repeat</keyword>
<feature type="region of interest" description="Disordered" evidence="3">
    <location>
        <begin position="1"/>
        <end position="40"/>
    </location>
</feature>
<proteinExistence type="predicted"/>
<dbReference type="InParanoid" id="A0A1X7VNB7"/>
<dbReference type="AlphaFoldDB" id="A0A1X7VNB7"/>
<organism evidence="4">
    <name type="scientific">Amphimedon queenslandica</name>
    <name type="common">Sponge</name>
    <dbReference type="NCBI Taxonomy" id="400682"/>
    <lineage>
        <taxon>Eukaryota</taxon>
        <taxon>Metazoa</taxon>
        <taxon>Porifera</taxon>
        <taxon>Demospongiae</taxon>
        <taxon>Heteroscleromorpha</taxon>
        <taxon>Haplosclerida</taxon>
        <taxon>Niphatidae</taxon>
        <taxon>Amphimedon</taxon>
    </lineage>
</organism>
<dbReference type="InterPro" id="IPR015915">
    <property type="entry name" value="Kelch-typ_b-propeller"/>
</dbReference>
<dbReference type="Gene3D" id="2.120.10.80">
    <property type="entry name" value="Kelch-type beta propeller"/>
    <property type="match status" value="1"/>
</dbReference>
<name>A0A1X7VNB7_AMPQE</name>
<accession>A0A1X7VNB7</accession>
<feature type="compositionally biased region" description="Low complexity" evidence="3">
    <location>
        <begin position="1"/>
        <end position="17"/>
    </location>
</feature>
<dbReference type="SUPFAM" id="SSF117281">
    <property type="entry name" value="Kelch motif"/>
    <property type="match status" value="1"/>
</dbReference>
<reference evidence="4" key="2">
    <citation type="submission" date="2017-05" db="UniProtKB">
        <authorList>
            <consortium name="EnsemblMetazoa"/>
        </authorList>
    </citation>
    <scope>IDENTIFICATION</scope>
</reference>
<protein>
    <submittedName>
        <fullName evidence="4">Uncharacterized protein</fullName>
    </submittedName>
</protein>
<evidence type="ECO:0000256" key="3">
    <source>
        <dbReference type="SAM" id="MobiDB-lite"/>
    </source>
</evidence>
<evidence type="ECO:0000313" key="4">
    <source>
        <dbReference type="EnsemblMetazoa" id="Aqu2.1.41567_001"/>
    </source>
</evidence>
<dbReference type="PANTHER" id="PTHR24412:SF441">
    <property type="entry name" value="KELCH-LIKE PROTEIN 28"/>
    <property type="match status" value="1"/>
</dbReference>
<dbReference type="Proteomes" id="UP000007879">
    <property type="component" value="Unassembled WGS sequence"/>
</dbReference>
<dbReference type="EnsemblMetazoa" id="XM_020005186.1">
    <property type="protein sequence ID" value="XP_019860745.1"/>
    <property type="gene ID" value="LOC109589061"/>
</dbReference>
<evidence type="ECO:0000256" key="2">
    <source>
        <dbReference type="ARBA" id="ARBA00022737"/>
    </source>
</evidence>
<dbReference type="PANTHER" id="PTHR24412">
    <property type="entry name" value="KELCH PROTEIN"/>
    <property type="match status" value="1"/>
</dbReference>
<evidence type="ECO:0000256" key="1">
    <source>
        <dbReference type="ARBA" id="ARBA00022441"/>
    </source>
</evidence>
<sequence>MAQKSPSTSDCTSSDSPYVQDAQETENLAPPRSSVPPNPAIEGRLSQYDSQCYLKDATPFLLKTSYASCIEIEGVYYIGVCGCIYKLGIENKWKCIDCLGAQKLFGLGRLEEKLAVVGGLMHDTGKVTGDVICYDNGKRLESKYPAMPTPRSSPTIASSDRYLIAIGGRNDDDALLPIIEIHDSKIRQWYKSRLFIPNEILSSRMSAVLVDDSDLFVAGNLDEECGNKCITASLNYMLGRKGNQFSQSALQVGLSLAKPIADGKASGNSGYNENNPTSDWNYTEKTPKFGTIALSNKTIFLFSGDKVFTYHQSTNEWAYRAKIDKAVLAGASALVLKESILFIGGKIDGEDQKTVKEFVVT</sequence>
<dbReference type="KEGG" id="aqu:109589061"/>